<keyword evidence="2" id="KW-1185">Reference proteome</keyword>
<comment type="caution">
    <text evidence="1">The sequence shown here is derived from an EMBL/GenBank/DDBJ whole genome shotgun (WGS) entry which is preliminary data.</text>
</comment>
<dbReference type="RefSeq" id="WP_371150832.1">
    <property type="nucleotide sequence ID" value="NZ_CP192217.1"/>
</dbReference>
<reference evidence="1 2" key="1">
    <citation type="submission" date="2024-07" db="EMBL/GenBank/DDBJ databases">
        <title>Active virus-host system and metabolic interactions in a Lokiarchaeon culture.</title>
        <authorList>
            <person name="Ponce Toledo R.I."/>
            <person name="Rodrigues Oliveira T."/>
            <person name="Schleper C."/>
        </authorList>
    </citation>
    <scope>NUCLEOTIDE SEQUENCE [LARGE SCALE GENOMIC DNA]</scope>
    <source>
        <strain evidence="1 2">B35</strain>
    </source>
</reference>
<name>A0ABV4JUD0_9BACT</name>
<dbReference type="InterPro" id="IPR001387">
    <property type="entry name" value="Cro/C1-type_HTH"/>
</dbReference>
<dbReference type="Proteomes" id="UP001568358">
    <property type="component" value="Unassembled WGS sequence"/>
</dbReference>
<evidence type="ECO:0000313" key="1">
    <source>
        <dbReference type="EMBL" id="MEZ6854346.1"/>
    </source>
</evidence>
<evidence type="ECO:0000313" key="2">
    <source>
        <dbReference type="Proteomes" id="UP001568358"/>
    </source>
</evidence>
<protein>
    <submittedName>
        <fullName evidence="1">Helix-turn-helix domain-containing protein</fullName>
    </submittedName>
</protein>
<organism evidence="1 2">
    <name type="scientific">Halodesulfovibrio aestuarii</name>
    <dbReference type="NCBI Taxonomy" id="126333"/>
    <lineage>
        <taxon>Bacteria</taxon>
        <taxon>Pseudomonadati</taxon>
        <taxon>Thermodesulfobacteriota</taxon>
        <taxon>Desulfovibrionia</taxon>
        <taxon>Desulfovibrionales</taxon>
        <taxon>Desulfovibrionaceae</taxon>
        <taxon>Halodesulfovibrio</taxon>
    </lineage>
</organism>
<dbReference type="SUPFAM" id="SSF47413">
    <property type="entry name" value="lambda repressor-like DNA-binding domains"/>
    <property type="match status" value="1"/>
</dbReference>
<dbReference type="EMBL" id="JBFSOO010000010">
    <property type="protein sequence ID" value="MEZ6854346.1"/>
    <property type="molecule type" value="Genomic_DNA"/>
</dbReference>
<sequence>MEQRNLIPEFIADLTRTEKLEVYMKRKKLTFSDIGKAIGVSRAAAHKLLFGKSVPTYRHAQLVAAGIPEVLIPSARDIAPGPKPKAAVESIEPNYLGQAA</sequence>
<gene>
    <name evidence="1" type="ORF">AB2Z07_12550</name>
</gene>
<dbReference type="CDD" id="cd00093">
    <property type="entry name" value="HTH_XRE"/>
    <property type="match status" value="1"/>
</dbReference>
<dbReference type="InterPro" id="IPR010982">
    <property type="entry name" value="Lambda_DNA-bd_dom_sf"/>
</dbReference>
<accession>A0ABV4JUD0</accession>
<proteinExistence type="predicted"/>